<reference evidence="1 2" key="1">
    <citation type="submission" date="2012-04" db="EMBL/GenBank/DDBJ databases">
        <title>The Genome Sequence of Bartonella koehlerae C-29.</title>
        <authorList>
            <consortium name="The Broad Institute Genome Sequencing Platform"/>
            <consortium name="The Broad Institute Genome Sequencing Center for Infectious Disease"/>
            <person name="Feldgarden M."/>
            <person name="Kirby J."/>
            <person name="Kosoy M."/>
            <person name="Birtles R."/>
            <person name="Probert W.S."/>
            <person name="Chiaraviglio L."/>
            <person name="Walker B."/>
            <person name="Young S.K."/>
            <person name="Zeng Q."/>
            <person name="Gargeya S."/>
            <person name="Fitzgerald M."/>
            <person name="Haas B."/>
            <person name="Abouelleil A."/>
            <person name="Alvarado L."/>
            <person name="Arachchi H.M."/>
            <person name="Berlin A.M."/>
            <person name="Chapman S.B."/>
            <person name="Goldberg J."/>
            <person name="Griggs A."/>
            <person name="Gujja S."/>
            <person name="Hansen M."/>
            <person name="Howarth C."/>
            <person name="Imamovic A."/>
            <person name="Larimer J."/>
            <person name="McCowen C."/>
            <person name="Montmayeur A."/>
            <person name="Murphy C."/>
            <person name="Neiman D."/>
            <person name="Pearson M."/>
            <person name="Priest M."/>
            <person name="Roberts A."/>
            <person name="Saif S."/>
            <person name="Shea T."/>
            <person name="Sisk P."/>
            <person name="Sykes S."/>
            <person name="Wortman J."/>
            <person name="Nusbaum C."/>
            <person name="Birren B."/>
        </authorList>
    </citation>
    <scope>NUCLEOTIDE SEQUENCE [LARGE SCALE GENOMIC DNA]</scope>
    <source>
        <strain evidence="1 2">C-29</strain>
    </source>
</reference>
<evidence type="ECO:0000313" key="1">
    <source>
        <dbReference type="EMBL" id="KEC54600.1"/>
    </source>
</evidence>
<proteinExistence type="predicted"/>
<dbReference type="Proteomes" id="UP000027015">
    <property type="component" value="Unassembled WGS sequence"/>
</dbReference>
<dbReference type="STRING" id="1134510.O9A_01214"/>
<keyword evidence="2" id="KW-1185">Reference proteome</keyword>
<dbReference type="PATRIC" id="fig|1134510.3.peg.1364"/>
<sequence length="36" mass="3977">MKYQKYSIVDASSFFAAIENANLDGTGWNVLIKPAL</sequence>
<dbReference type="AlphaFoldDB" id="A0A067W3Z5"/>
<dbReference type="EMBL" id="AHPL01000010">
    <property type="protein sequence ID" value="KEC54600.1"/>
    <property type="molecule type" value="Genomic_DNA"/>
</dbReference>
<organism evidence="1 2">
    <name type="scientific">Bartonella koehlerae C-29</name>
    <dbReference type="NCBI Taxonomy" id="1134510"/>
    <lineage>
        <taxon>Bacteria</taxon>
        <taxon>Pseudomonadati</taxon>
        <taxon>Pseudomonadota</taxon>
        <taxon>Alphaproteobacteria</taxon>
        <taxon>Hyphomicrobiales</taxon>
        <taxon>Bartonellaceae</taxon>
        <taxon>Bartonella</taxon>
    </lineage>
</organism>
<dbReference type="HOGENOM" id="CLU_3354784_0_0_5"/>
<gene>
    <name evidence="1" type="ORF">O9A_01214</name>
</gene>
<comment type="caution">
    <text evidence="1">The sequence shown here is derived from an EMBL/GenBank/DDBJ whole genome shotgun (WGS) entry which is preliminary data.</text>
</comment>
<name>A0A067W3Z5_9HYPH</name>
<accession>A0A067W3Z5</accession>
<evidence type="ECO:0000313" key="2">
    <source>
        <dbReference type="Proteomes" id="UP000027015"/>
    </source>
</evidence>
<protein>
    <submittedName>
        <fullName evidence="1">Uncharacterized protein</fullName>
    </submittedName>
</protein>